<accession>A0A1N7GAG7</accession>
<evidence type="ECO:0000313" key="2">
    <source>
        <dbReference type="Proteomes" id="UP000185687"/>
    </source>
</evidence>
<dbReference type="EMBL" id="FTNP01000011">
    <property type="protein sequence ID" value="SIS09506.1"/>
    <property type="molecule type" value="Genomic_DNA"/>
</dbReference>
<proteinExistence type="predicted"/>
<sequence length="197" mass="22430">MAAIDPDFPMDRILESDHERSIKQAFRTALSQPTPEITDVTTIEFDDEMDLLDVERMALERFEDNSIHFGVVIPHPEDVALLTDEVECCPHEHRAMEGELSTLAELGDSYADLERDLIELTALMCDLPETPREMQKYVFDERLSFDNLYCIGGRLTFTFGVMVSSIVIQLYQDYEHEIGQRVGIPIDPSTDELVGSQ</sequence>
<organism evidence="1 2">
    <name type="scientific">Natronorubrum daqingense</name>
    <dbReference type="NCBI Taxonomy" id="588898"/>
    <lineage>
        <taxon>Archaea</taxon>
        <taxon>Methanobacteriati</taxon>
        <taxon>Methanobacteriota</taxon>
        <taxon>Stenosarchaea group</taxon>
        <taxon>Halobacteria</taxon>
        <taxon>Halobacteriales</taxon>
        <taxon>Natrialbaceae</taxon>
        <taxon>Natronorubrum</taxon>
    </lineage>
</organism>
<dbReference type="GeneID" id="30957764"/>
<dbReference type="RefSeq" id="WP_139327090.1">
    <property type="nucleotide sequence ID" value="NZ_CP019329.1"/>
</dbReference>
<keyword evidence="2" id="KW-1185">Reference proteome</keyword>
<reference evidence="1 2" key="1">
    <citation type="submission" date="2017-01" db="EMBL/GenBank/DDBJ databases">
        <authorList>
            <person name="Mah S.A."/>
            <person name="Swanson W.J."/>
            <person name="Moy G.W."/>
            <person name="Vacquier V.D."/>
        </authorList>
    </citation>
    <scope>NUCLEOTIDE SEQUENCE [LARGE SCALE GENOMIC DNA]</scope>
    <source>
        <strain evidence="1 2">CGMCC 1.8909</strain>
    </source>
</reference>
<protein>
    <submittedName>
        <fullName evidence="1">Uncharacterized protein</fullName>
    </submittedName>
</protein>
<dbReference type="AlphaFoldDB" id="A0A1N7GAG7"/>
<gene>
    <name evidence="1" type="ORF">SAMN05421809_3837</name>
</gene>
<name>A0A1N7GAG7_9EURY</name>
<evidence type="ECO:0000313" key="1">
    <source>
        <dbReference type="EMBL" id="SIS09506.1"/>
    </source>
</evidence>
<dbReference type="OrthoDB" id="383406at2157"/>
<dbReference type="Proteomes" id="UP000185687">
    <property type="component" value="Unassembled WGS sequence"/>
</dbReference>